<proteinExistence type="predicted"/>
<evidence type="ECO:0000256" key="1">
    <source>
        <dbReference type="SAM" id="MobiDB-lite"/>
    </source>
</evidence>
<dbReference type="VEuPathDB" id="ToxoDB:EBH_0030960"/>
<reference evidence="2" key="1">
    <citation type="submission" date="2013-10" db="EMBL/GenBank/DDBJ databases">
        <title>Genomic analysis of the causative agents of coccidiosis in chickens.</title>
        <authorList>
            <person name="Reid A.J."/>
            <person name="Blake D."/>
            <person name="Billington K."/>
            <person name="Browne H."/>
            <person name="Dunn M."/>
            <person name="Hung S."/>
            <person name="Kawahara F."/>
            <person name="Miranda-Saavedra D."/>
            <person name="Mourier T."/>
            <person name="Nagra H."/>
            <person name="Otto T.D."/>
            <person name="Rawlings N."/>
            <person name="Sanchez A."/>
            <person name="Sanders M."/>
            <person name="Subramaniam C."/>
            <person name="Tay Y."/>
            <person name="Dear P."/>
            <person name="Doerig C."/>
            <person name="Gruber A."/>
            <person name="Parkinson J."/>
            <person name="Shirley M."/>
            <person name="Wan K.L."/>
            <person name="Berriman M."/>
            <person name="Tomley F."/>
            <person name="Pain A."/>
        </authorList>
    </citation>
    <scope>NUCLEOTIDE SEQUENCE [LARGE SCALE GENOMIC DNA]</scope>
    <source>
        <strain evidence="2">Houghton</strain>
    </source>
</reference>
<sequence length="129" mass="13387">MAALVRAFRASLCSAVFRQPQGSSASPCNSHPSALIKGAELLTGADTTAEESIELMAAHAAIVASNNPAALAQLTAYLHVVESVDSLYQKYGSGEQKDRHESIQRAAKLVGLQLPEAPTGRPEANSGGS</sequence>
<name>U6LIX0_9EIME</name>
<gene>
    <name evidence="2" type="ORF">EBH_0030960</name>
</gene>
<evidence type="ECO:0000313" key="2">
    <source>
        <dbReference type="EMBL" id="CDJ50121.1"/>
    </source>
</evidence>
<dbReference type="Proteomes" id="UP000030750">
    <property type="component" value="Unassembled WGS sequence"/>
</dbReference>
<protein>
    <submittedName>
        <fullName evidence="2">Uncharacterized protein</fullName>
    </submittedName>
</protein>
<keyword evidence="3" id="KW-1185">Reference proteome</keyword>
<reference evidence="2" key="2">
    <citation type="submission" date="2013-10" db="EMBL/GenBank/DDBJ databases">
        <authorList>
            <person name="Aslett M."/>
        </authorList>
    </citation>
    <scope>NUCLEOTIDE SEQUENCE [LARGE SCALE GENOMIC DNA]</scope>
    <source>
        <strain evidence="2">Houghton</strain>
    </source>
</reference>
<dbReference type="EMBL" id="HG712053">
    <property type="protein sequence ID" value="CDJ50121.1"/>
    <property type="molecule type" value="Genomic_DNA"/>
</dbReference>
<organism evidence="2 3">
    <name type="scientific">Eimeria brunetti</name>
    <dbReference type="NCBI Taxonomy" id="51314"/>
    <lineage>
        <taxon>Eukaryota</taxon>
        <taxon>Sar</taxon>
        <taxon>Alveolata</taxon>
        <taxon>Apicomplexa</taxon>
        <taxon>Conoidasida</taxon>
        <taxon>Coccidia</taxon>
        <taxon>Eucoccidiorida</taxon>
        <taxon>Eimeriorina</taxon>
        <taxon>Eimeriidae</taxon>
        <taxon>Eimeria</taxon>
    </lineage>
</organism>
<evidence type="ECO:0000313" key="3">
    <source>
        <dbReference type="Proteomes" id="UP000030750"/>
    </source>
</evidence>
<accession>U6LIX0</accession>
<feature type="region of interest" description="Disordered" evidence="1">
    <location>
        <begin position="109"/>
        <end position="129"/>
    </location>
</feature>
<dbReference type="OrthoDB" id="10540261at2759"/>
<dbReference type="AlphaFoldDB" id="U6LIX0"/>